<sequence>MDSMSVAARVAGAVTLVSESLTTGKSTYPAWEVFSLRFSRKTYSDLRHKFGTLKALFLLMTFPDAKHIVDRIEKHVLDAEADEPMMLRKSTSEDCTMLAVAGAIVAQVAITALGLAELDKVHWTAEAAFVASLAAGGLSVFCACLVQQTMSGLLTTNDVKDFFSQPNSSEKFKSLEPHLDQLISDMTKESPGDEQSERHRRMTELESMIKQFKNKNKWKSASFPSILMVKAPTLLLKCALIAFIIGLGIYYGCLAFSDVGSAKSRISYFSIFIIYMMTVFVGYQIYHFPSMMKELELAPARRYAQIMTNELVKPQRREETKILQNIRALLNPDEQEANREHPSDDAMSWEGRLEDMDRPRYDPPHDNSVERSNKSAGETAECVRSYTV</sequence>
<dbReference type="EMBL" id="MSFM01000007">
    <property type="protein sequence ID" value="PKY03727.1"/>
    <property type="molecule type" value="Genomic_DNA"/>
</dbReference>
<evidence type="ECO:0000313" key="3">
    <source>
        <dbReference type="EMBL" id="PKY03727.1"/>
    </source>
</evidence>
<name>A0A2I1D1I9_ASPC2</name>
<dbReference type="GeneID" id="36549380"/>
<evidence type="ECO:0000313" key="4">
    <source>
        <dbReference type="Proteomes" id="UP000234254"/>
    </source>
</evidence>
<proteinExistence type="predicted"/>
<dbReference type="Proteomes" id="UP000234254">
    <property type="component" value="Unassembled WGS sequence"/>
</dbReference>
<dbReference type="RefSeq" id="XP_024692321.1">
    <property type="nucleotide sequence ID" value="XM_024841851.1"/>
</dbReference>
<gene>
    <name evidence="3" type="ORF">P168DRAFT_344868</name>
</gene>
<evidence type="ECO:0000256" key="1">
    <source>
        <dbReference type="SAM" id="MobiDB-lite"/>
    </source>
</evidence>
<dbReference type="AlphaFoldDB" id="A0A2I1D1I9"/>
<dbReference type="OrthoDB" id="4941332at2759"/>
<accession>A0A2I1D1I9</accession>
<keyword evidence="4" id="KW-1185">Reference proteome</keyword>
<evidence type="ECO:0000256" key="2">
    <source>
        <dbReference type="SAM" id="Phobius"/>
    </source>
</evidence>
<protein>
    <submittedName>
        <fullName evidence="3">Uncharacterized protein</fullName>
    </submittedName>
</protein>
<feature type="transmembrane region" description="Helical" evidence="2">
    <location>
        <begin position="127"/>
        <end position="146"/>
    </location>
</feature>
<feature type="transmembrane region" description="Helical" evidence="2">
    <location>
        <begin position="95"/>
        <end position="115"/>
    </location>
</feature>
<organism evidence="3 4">
    <name type="scientific">Aspergillus campestris (strain IBT 28561)</name>
    <dbReference type="NCBI Taxonomy" id="1392248"/>
    <lineage>
        <taxon>Eukaryota</taxon>
        <taxon>Fungi</taxon>
        <taxon>Dikarya</taxon>
        <taxon>Ascomycota</taxon>
        <taxon>Pezizomycotina</taxon>
        <taxon>Eurotiomycetes</taxon>
        <taxon>Eurotiomycetidae</taxon>
        <taxon>Eurotiales</taxon>
        <taxon>Aspergillaceae</taxon>
        <taxon>Aspergillus</taxon>
        <taxon>Aspergillus subgen. Circumdati</taxon>
    </lineage>
</organism>
<comment type="caution">
    <text evidence="3">The sequence shown here is derived from an EMBL/GenBank/DDBJ whole genome shotgun (WGS) entry which is preliminary data.</text>
</comment>
<feature type="transmembrane region" description="Helical" evidence="2">
    <location>
        <begin position="266"/>
        <end position="286"/>
    </location>
</feature>
<reference evidence="3" key="1">
    <citation type="submission" date="2016-12" db="EMBL/GenBank/DDBJ databases">
        <title>The genomes of Aspergillus section Nigri reveals drivers in fungal speciation.</title>
        <authorList>
            <consortium name="DOE Joint Genome Institute"/>
            <person name="Vesth T.C."/>
            <person name="Nybo J."/>
            <person name="Theobald S."/>
            <person name="Brandl J."/>
            <person name="Frisvad J.C."/>
            <person name="Nielsen K.F."/>
            <person name="Lyhne E.K."/>
            <person name="Kogle M.E."/>
            <person name="Kuo A."/>
            <person name="Riley R."/>
            <person name="Clum A."/>
            <person name="Nolan M."/>
            <person name="Lipzen A."/>
            <person name="Salamov A."/>
            <person name="Henrissat B."/>
            <person name="Wiebenga A."/>
            <person name="De vries R.P."/>
            <person name="Grigoriev I.V."/>
            <person name="Mortensen U.H."/>
            <person name="Andersen M.R."/>
            <person name="Baker S.E."/>
        </authorList>
    </citation>
    <scope>NUCLEOTIDE SEQUENCE</scope>
    <source>
        <strain evidence="3">IBT 28561</strain>
    </source>
</reference>
<dbReference type="VEuPathDB" id="FungiDB:P168DRAFT_344868"/>
<keyword evidence="2" id="KW-0812">Transmembrane</keyword>
<feature type="compositionally biased region" description="Basic and acidic residues" evidence="1">
    <location>
        <begin position="351"/>
        <end position="373"/>
    </location>
</feature>
<keyword evidence="2" id="KW-1133">Transmembrane helix</keyword>
<feature type="region of interest" description="Disordered" evidence="1">
    <location>
        <begin position="333"/>
        <end position="388"/>
    </location>
</feature>
<feature type="transmembrane region" description="Helical" evidence="2">
    <location>
        <begin position="234"/>
        <end position="254"/>
    </location>
</feature>
<keyword evidence="2" id="KW-0472">Membrane</keyword>